<keyword evidence="1" id="KW-0175">Coiled coil</keyword>
<keyword evidence="2" id="KW-1133">Transmembrane helix</keyword>
<evidence type="ECO:0000256" key="2">
    <source>
        <dbReference type="SAM" id="Phobius"/>
    </source>
</evidence>
<evidence type="ECO:0000256" key="1">
    <source>
        <dbReference type="SAM" id="Coils"/>
    </source>
</evidence>
<proteinExistence type="predicted"/>
<accession>V6AR20</accession>
<feature type="coiled-coil region" evidence="1">
    <location>
        <begin position="127"/>
        <end position="161"/>
    </location>
</feature>
<feature type="transmembrane region" description="Helical" evidence="2">
    <location>
        <begin position="21"/>
        <end position="48"/>
    </location>
</feature>
<reference evidence="3 4" key="1">
    <citation type="journal article" date="2013" name="PLoS ONE">
        <title>Enrichment and Genome Sequence of the Group I.1a Ammonia-Oxidizing Archaeon ?Ca. Nitrosotenuis uzonensis? Representing a Clade Globally.</title>
        <authorList>
            <person name="Lebedeva E.V."/>
            <person name="Hatzenpichler R."/>
            <person name="Pelletier E."/>
            <person name="Schuster N."/>
            <person name="Hauzmayer S."/>
            <person name="Bulaev A."/>
            <person name="Grigor'eva N.V."/>
            <person name="Galushko A."/>
            <person name="Schmid M."/>
            <person name="Palatinszky M."/>
            <person name="Le Paslier D."/>
            <person name="Daims H."/>
            <person name="Wagner M."/>
        </authorList>
    </citation>
    <scope>NUCLEOTIDE SEQUENCE [LARGE SCALE GENOMIC DNA]</scope>
    <source>
        <strain evidence="3 4">N4</strain>
    </source>
</reference>
<gene>
    <name evidence="3" type="ORF">NITUZ_140231</name>
</gene>
<dbReference type="EMBL" id="CBTY010000006">
    <property type="protein sequence ID" value="CDI05156.1"/>
    <property type="molecule type" value="Genomic_DNA"/>
</dbReference>
<comment type="caution">
    <text evidence="3">The sequence shown here is derived from an EMBL/GenBank/DDBJ whole genome shotgun (WGS) entry which is preliminary data.</text>
</comment>
<sequence length="179" mass="19723">MRYNDGSNLDKYEFDKKIAMTNVGLAVLLTVGGVLSSAGVAFLIAGAIEANHGIDLPEGKSQDRILDVAFRFLGLGVEIFALGLLIIAVSGTAIPLYVKKLSNSLKSDVDKSDSPQKPDHQDSLKINQQEEIKNVDARLEIENLKLELINLKIEVATQKFEEIKSKTNTNNRKKDQKNK</sequence>
<dbReference type="STRING" id="1407055.NITUZ_140231"/>
<keyword evidence="2" id="KW-0812">Transmembrane</keyword>
<keyword evidence="4" id="KW-1185">Reference proteome</keyword>
<keyword evidence="2" id="KW-0472">Membrane</keyword>
<dbReference type="AlphaFoldDB" id="V6AR20"/>
<organism evidence="3 4">
    <name type="scientific">Candidatus Nitrosotenuis uzonensis</name>
    <dbReference type="NCBI Taxonomy" id="1407055"/>
    <lineage>
        <taxon>Archaea</taxon>
        <taxon>Nitrososphaerota</taxon>
        <taxon>Candidatus Nitrosotenuis</taxon>
    </lineage>
</organism>
<evidence type="ECO:0000313" key="4">
    <source>
        <dbReference type="Proteomes" id="UP000018159"/>
    </source>
</evidence>
<evidence type="ECO:0000313" key="3">
    <source>
        <dbReference type="EMBL" id="CDI05156.1"/>
    </source>
</evidence>
<feature type="transmembrane region" description="Helical" evidence="2">
    <location>
        <begin position="68"/>
        <end position="98"/>
    </location>
</feature>
<name>V6AR20_9ARCH</name>
<dbReference type="Proteomes" id="UP000018159">
    <property type="component" value="Unassembled WGS sequence"/>
</dbReference>
<protein>
    <submittedName>
        <fullName evidence="3">Uncharacterized protein</fullName>
    </submittedName>
</protein>